<dbReference type="PANTHER" id="PTHR30576">
    <property type="entry name" value="COLANIC BIOSYNTHESIS UDP-GLUCOSE LIPID CARRIER TRANSFERASE"/>
    <property type="match status" value="1"/>
</dbReference>
<dbReference type="EMBL" id="DSQF01000012">
    <property type="protein sequence ID" value="HGZ43132.1"/>
    <property type="molecule type" value="Genomic_DNA"/>
</dbReference>
<dbReference type="PANTHER" id="PTHR30576:SF10">
    <property type="entry name" value="SLL5057 PROTEIN"/>
    <property type="match status" value="1"/>
</dbReference>
<organism evidence="4">
    <name type="scientific">Eiseniibacteriota bacterium</name>
    <dbReference type="NCBI Taxonomy" id="2212470"/>
    <lineage>
        <taxon>Bacteria</taxon>
        <taxon>Candidatus Eiseniibacteriota</taxon>
    </lineage>
</organism>
<feature type="domain" description="Bacterial sugar transferase" evidence="3">
    <location>
        <begin position="37"/>
        <end position="215"/>
    </location>
</feature>
<proteinExistence type="inferred from homology"/>
<comment type="caution">
    <text evidence="4">The sequence shown here is derived from an EMBL/GenBank/DDBJ whole genome shotgun (WGS) entry which is preliminary data.</text>
</comment>
<dbReference type="Pfam" id="PF02397">
    <property type="entry name" value="Bac_transf"/>
    <property type="match status" value="1"/>
</dbReference>
<evidence type="ECO:0000313" key="4">
    <source>
        <dbReference type="EMBL" id="HGZ43132.1"/>
    </source>
</evidence>
<dbReference type="AlphaFoldDB" id="A0A832MJT7"/>
<keyword evidence="2" id="KW-1133">Transmembrane helix</keyword>
<name>A0A832MJT7_UNCEI</name>
<sequence>MSGGAALERGAGAPPRAAGRWARRVAPAPAGAYGVVKRAVDAVVAAVLLILLAPLLALVAVAVRLDSPGPALFRQRRIGRGSAEFVILKFRTMKTGTPDLASHLLQSQAASRITRLGAFLRRTSLDELPQLWNVLCGDMALVGPRPALHNQDDLIELRREAGVDALRPGVTGWAQVNGRDELPVPDKVAYDRWYLERVGPLTDLVILLRTAIVLVTGRGVN</sequence>
<protein>
    <submittedName>
        <fullName evidence="4">Sugar transferase</fullName>
    </submittedName>
</protein>
<evidence type="ECO:0000259" key="3">
    <source>
        <dbReference type="Pfam" id="PF02397"/>
    </source>
</evidence>
<dbReference type="GO" id="GO:0016780">
    <property type="term" value="F:phosphotransferase activity, for other substituted phosphate groups"/>
    <property type="evidence" value="ECO:0007669"/>
    <property type="project" value="TreeGrafter"/>
</dbReference>
<evidence type="ECO:0000256" key="1">
    <source>
        <dbReference type="ARBA" id="ARBA00006464"/>
    </source>
</evidence>
<reference evidence="4" key="1">
    <citation type="journal article" date="2020" name="mSystems">
        <title>Genome- and Community-Level Interaction Insights into Carbon Utilization and Element Cycling Functions of Hydrothermarchaeota in Hydrothermal Sediment.</title>
        <authorList>
            <person name="Zhou Z."/>
            <person name="Liu Y."/>
            <person name="Xu W."/>
            <person name="Pan J."/>
            <person name="Luo Z.H."/>
            <person name="Li M."/>
        </authorList>
    </citation>
    <scope>NUCLEOTIDE SEQUENCE [LARGE SCALE GENOMIC DNA]</scope>
    <source>
        <strain evidence="4">SpSt-381</strain>
    </source>
</reference>
<evidence type="ECO:0000256" key="2">
    <source>
        <dbReference type="SAM" id="Phobius"/>
    </source>
</evidence>
<comment type="similarity">
    <text evidence="1">Belongs to the bacterial sugar transferase family.</text>
</comment>
<gene>
    <name evidence="4" type="ORF">ENR23_06855</name>
</gene>
<dbReference type="InterPro" id="IPR003362">
    <property type="entry name" value="Bact_transf"/>
</dbReference>
<keyword evidence="2" id="KW-0472">Membrane</keyword>
<accession>A0A832MJT7</accession>
<keyword evidence="4" id="KW-0808">Transferase</keyword>
<feature type="transmembrane region" description="Helical" evidence="2">
    <location>
        <begin position="42"/>
        <end position="65"/>
    </location>
</feature>
<keyword evidence="2" id="KW-0812">Transmembrane</keyword>